<dbReference type="EMBL" id="PECM01000010">
    <property type="protein sequence ID" value="TEA01881.1"/>
    <property type="molecule type" value="Genomic_DNA"/>
</dbReference>
<sequence length="425" mass="46905">MEPLPNRVSEVIETPMSTESTRADAKSLVPTRGAAAWRRVREWGPWLLVLSVAVRIAWAYLTPHGADLVDLHVYVSGPATLGHGNLYEFTYPDKTPDFPLPFTYPPFAAVVFWPLHLLPFTLLGLCWILGTIAALYAVVRLSQRLLGFDDARGAAVWTAVTMWTEPVRSTLDYGQINVLLMLLILVAVTSSRWWISGTLVGLAGGVKLTPLVSGLYFLGARRWATALWAGVVFVLTVVVGIAVVGAQGRYYFTDLLGKPDRIGPIATVFNQSWRGGISRILGHDAGSGALVLAAYLVTVVLAFFAWRAVDDRLGQICVVQMFGLLISPISWTHHWVWMVPFMVWLLHGPWRDKLGAKVFGYGWLVLLLVGVPWLLSFAQPDIWRIDRPWPLAWAGLVDIVAAMATLGWMAVTGTRSRRNAVPITG</sequence>
<feature type="transmembrane region" description="Helical" evidence="8">
    <location>
        <begin position="201"/>
        <end position="219"/>
    </location>
</feature>
<dbReference type="EC" id="2.4.1.-" evidence="9"/>
<dbReference type="AlphaFoldDB" id="A0A4R8SK68"/>
<evidence type="ECO:0000313" key="10">
    <source>
        <dbReference type="EMBL" id="TEA01881.1"/>
    </source>
</evidence>
<evidence type="ECO:0000256" key="4">
    <source>
        <dbReference type="ARBA" id="ARBA00022692"/>
    </source>
</evidence>
<name>A0A4R8SK68_9MYCO</name>
<evidence type="ECO:0000313" key="11">
    <source>
        <dbReference type="Proteomes" id="UP000294844"/>
    </source>
</evidence>
<evidence type="ECO:0000256" key="7">
    <source>
        <dbReference type="ARBA" id="ARBA00024033"/>
    </source>
</evidence>
<feature type="transmembrane region" description="Helical" evidence="8">
    <location>
        <begin position="176"/>
        <end position="195"/>
    </location>
</feature>
<feature type="transmembrane region" description="Helical" evidence="8">
    <location>
        <begin position="358"/>
        <end position="378"/>
    </location>
</feature>
<keyword evidence="4 8" id="KW-0812">Transmembrane</keyword>
<keyword evidence="5 8" id="KW-1133">Transmembrane helix</keyword>
<keyword evidence="2" id="KW-1003">Cell membrane</keyword>
<accession>A0A4R8SK68</accession>
<keyword evidence="9" id="KW-0328">Glycosyltransferase</keyword>
<dbReference type="Proteomes" id="UP000294844">
    <property type="component" value="Unassembled WGS sequence"/>
</dbReference>
<dbReference type="Pfam" id="PF09594">
    <property type="entry name" value="GT87"/>
    <property type="match status" value="1"/>
</dbReference>
<evidence type="ECO:0000256" key="8">
    <source>
        <dbReference type="SAM" id="Phobius"/>
    </source>
</evidence>
<evidence type="ECO:0000256" key="6">
    <source>
        <dbReference type="ARBA" id="ARBA00023136"/>
    </source>
</evidence>
<feature type="transmembrane region" description="Helical" evidence="8">
    <location>
        <begin position="117"/>
        <end position="139"/>
    </location>
</feature>
<evidence type="ECO:0000256" key="1">
    <source>
        <dbReference type="ARBA" id="ARBA00004651"/>
    </source>
</evidence>
<dbReference type="GO" id="GO:0005886">
    <property type="term" value="C:plasma membrane"/>
    <property type="evidence" value="ECO:0007669"/>
    <property type="project" value="UniProtKB-SubCell"/>
</dbReference>
<feature type="transmembrane region" description="Helical" evidence="8">
    <location>
        <begin position="43"/>
        <end position="61"/>
    </location>
</feature>
<comment type="caution">
    <text evidence="9">The sequence shown here is derived from an EMBL/GenBank/DDBJ whole genome shotgun (WGS) entry which is preliminary data.</text>
</comment>
<dbReference type="GO" id="GO:0016758">
    <property type="term" value="F:hexosyltransferase activity"/>
    <property type="evidence" value="ECO:0007669"/>
    <property type="project" value="InterPro"/>
</dbReference>
<evidence type="ECO:0000256" key="5">
    <source>
        <dbReference type="ARBA" id="ARBA00022989"/>
    </source>
</evidence>
<evidence type="ECO:0000256" key="3">
    <source>
        <dbReference type="ARBA" id="ARBA00022679"/>
    </source>
</evidence>
<evidence type="ECO:0000313" key="12">
    <source>
        <dbReference type="Proteomes" id="UP000295685"/>
    </source>
</evidence>
<keyword evidence="6 8" id="KW-0472">Membrane</keyword>
<keyword evidence="11" id="KW-1185">Reference proteome</keyword>
<proteinExistence type="inferred from homology"/>
<comment type="subcellular location">
    <subcellularLocation>
        <location evidence="1">Cell membrane</location>
        <topology evidence="1">Multi-pass membrane protein</topology>
    </subcellularLocation>
</comment>
<feature type="transmembrane region" description="Helical" evidence="8">
    <location>
        <begin position="390"/>
        <end position="411"/>
    </location>
</feature>
<reference evidence="11 12" key="1">
    <citation type="journal article" date="2019" name="Sci. Rep.">
        <title>Extended insight into the Mycobacterium chelonae-abscessus complex through whole genome sequencing of Mycobacterium salmoniphilum outbreak and Mycobacterium salmoniphilum-like strains.</title>
        <authorList>
            <person name="Behra P.R.K."/>
            <person name="Das S."/>
            <person name="Pettersson B.M.F."/>
            <person name="Shirreff L."/>
            <person name="DuCote T."/>
            <person name="Jacobsson K.G."/>
            <person name="Ennis D.G."/>
            <person name="Kirsebom L.A."/>
        </authorList>
    </citation>
    <scope>NUCLEOTIDE SEQUENCE [LARGE SCALE GENOMIC DNA]</scope>
    <source>
        <strain evidence="10 11">CCUG 60883</strain>
        <strain evidence="9 12">CCUG 60885</strain>
    </source>
</reference>
<feature type="transmembrane region" description="Helical" evidence="8">
    <location>
        <begin position="289"/>
        <end position="309"/>
    </location>
</feature>
<dbReference type="InterPro" id="IPR018584">
    <property type="entry name" value="GT87"/>
</dbReference>
<comment type="similarity">
    <text evidence="7">Belongs to the glycosyltransferase 87 family.</text>
</comment>
<evidence type="ECO:0000313" key="9">
    <source>
        <dbReference type="EMBL" id="TDZ97651.1"/>
    </source>
</evidence>
<dbReference type="Proteomes" id="UP000295685">
    <property type="component" value="Unassembled WGS sequence"/>
</dbReference>
<dbReference type="NCBIfam" id="NF009915">
    <property type="entry name" value="PRK13375.1"/>
    <property type="match status" value="1"/>
</dbReference>
<gene>
    <name evidence="9" type="primary">pimE_2</name>
    <name evidence="10" type="synonym">pimE_3</name>
    <name evidence="10" type="ORF">CCUG60883_04420</name>
    <name evidence="9" type="ORF">CCUG60885_01200</name>
</gene>
<feature type="transmembrane region" description="Helical" evidence="8">
    <location>
        <begin position="226"/>
        <end position="246"/>
    </location>
</feature>
<protein>
    <submittedName>
        <fullName evidence="9">Polyprenol-phosphate-mannose-dependent alpha-(1-2)-phosphatidylinositol pentamannoside mannosyltransferase</fullName>
        <ecNumber evidence="9">2.4.1.-</ecNumber>
    </submittedName>
</protein>
<organism evidence="9 12">
    <name type="scientific">Mycobacteroides salmoniphilum</name>
    <dbReference type="NCBI Taxonomy" id="404941"/>
    <lineage>
        <taxon>Bacteria</taxon>
        <taxon>Bacillati</taxon>
        <taxon>Actinomycetota</taxon>
        <taxon>Actinomycetes</taxon>
        <taxon>Mycobacteriales</taxon>
        <taxon>Mycobacteriaceae</taxon>
        <taxon>Mycobacteroides</taxon>
    </lineage>
</organism>
<evidence type="ECO:0000256" key="2">
    <source>
        <dbReference type="ARBA" id="ARBA00022475"/>
    </source>
</evidence>
<feature type="transmembrane region" description="Helical" evidence="8">
    <location>
        <begin position="321"/>
        <end position="346"/>
    </location>
</feature>
<keyword evidence="3 9" id="KW-0808">Transferase</keyword>
<dbReference type="EMBL" id="PECK01000002">
    <property type="protein sequence ID" value="TDZ97651.1"/>
    <property type="molecule type" value="Genomic_DNA"/>
</dbReference>